<dbReference type="PANTHER" id="PTHR28066:SF1">
    <property type="entry name" value="SMALL RIBOSOMAL SUBUNIT PROTEIN MS37"/>
    <property type="match status" value="1"/>
</dbReference>
<evidence type="ECO:0000313" key="1">
    <source>
        <dbReference type="EMBL" id="KAJ5084719.1"/>
    </source>
</evidence>
<dbReference type="GeneID" id="81398992"/>
<dbReference type="InterPro" id="IPR017264">
    <property type="entry name" value="Ribosomal_mS37_fun"/>
</dbReference>
<dbReference type="GO" id="GO:0003735">
    <property type="term" value="F:structural constituent of ribosome"/>
    <property type="evidence" value="ECO:0007669"/>
    <property type="project" value="InterPro"/>
</dbReference>
<gene>
    <name evidence="1" type="ORF">NUU61_009298</name>
</gene>
<proteinExistence type="predicted"/>
<organism evidence="1 2">
    <name type="scientific">Penicillium alfredii</name>
    <dbReference type="NCBI Taxonomy" id="1506179"/>
    <lineage>
        <taxon>Eukaryota</taxon>
        <taxon>Fungi</taxon>
        <taxon>Dikarya</taxon>
        <taxon>Ascomycota</taxon>
        <taxon>Pezizomycotina</taxon>
        <taxon>Eurotiomycetes</taxon>
        <taxon>Eurotiomycetidae</taxon>
        <taxon>Eurotiales</taxon>
        <taxon>Aspergillaceae</taxon>
        <taxon>Penicillium</taxon>
    </lineage>
</organism>
<reference evidence="1" key="2">
    <citation type="journal article" date="2023" name="IMA Fungus">
        <title>Comparative genomic study of the Penicillium genus elucidates a diverse pangenome and 15 lateral gene transfer events.</title>
        <authorList>
            <person name="Petersen C."/>
            <person name="Sorensen T."/>
            <person name="Nielsen M.R."/>
            <person name="Sondergaard T.E."/>
            <person name="Sorensen J.L."/>
            <person name="Fitzpatrick D.A."/>
            <person name="Frisvad J.C."/>
            <person name="Nielsen K.L."/>
        </authorList>
    </citation>
    <scope>NUCLEOTIDE SEQUENCE</scope>
    <source>
        <strain evidence="1">IBT 34128</strain>
    </source>
</reference>
<accession>A0A9W9JWS1</accession>
<name>A0A9W9JWS1_9EURO</name>
<reference evidence="1" key="1">
    <citation type="submission" date="2022-11" db="EMBL/GenBank/DDBJ databases">
        <authorList>
            <person name="Petersen C."/>
        </authorList>
    </citation>
    <scope>NUCLEOTIDE SEQUENCE</scope>
    <source>
        <strain evidence="1">IBT 34128</strain>
    </source>
</reference>
<protein>
    <recommendedName>
        <fullName evidence="3">37S ribosomal protein mrp10, mitochondrial</fullName>
    </recommendedName>
</protein>
<evidence type="ECO:0000313" key="2">
    <source>
        <dbReference type="Proteomes" id="UP001141434"/>
    </source>
</evidence>
<dbReference type="GO" id="GO:0005763">
    <property type="term" value="C:mitochondrial small ribosomal subunit"/>
    <property type="evidence" value="ECO:0007669"/>
    <property type="project" value="TreeGrafter"/>
</dbReference>
<dbReference type="GO" id="GO:0032543">
    <property type="term" value="P:mitochondrial translation"/>
    <property type="evidence" value="ECO:0007669"/>
    <property type="project" value="InterPro"/>
</dbReference>
<dbReference type="PANTHER" id="PTHR28066">
    <property type="entry name" value="37S RIBOSOMAL PROTEIN MRP10, MITOCHONDRIAL"/>
    <property type="match status" value="1"/>
</dbReference>
<dbReference type="OrthoDB" id="2210at2759"/>
<evidence type="ECO:0008006" key="3">
    <source>
        <dbReference type="Google" id="ProtNLM"/>
    </source>
</evidence>
<keyword evidence="2" id="KW-1185">Reference proteome</keyword>
<dbReference type="EMBL" id="JAPMSZ010000011">
    <property type="protein sequence ID" value="KAJ5084719.1"/>
    <property type="molecule type" value="Genomic_DNA"/>
</dbReference>
<comment type="caution">
    <text evidence="1">The sequence shown here is derived from an EMBL/GenBank/DDBJ whole genome shotgun (WGS) entry which is preliminary data.</text>
</comment>
<dbReference type="RefSeq" id="XP_056508116.1">
    <property type="nucleotide sequence ID" value="XM_056659823.1"/>
</dbReference>
<sequence length="145" mass="16194">MGSNPIPTWALPFWSTKSSQHAVRPSFLSSAFRSLNPSSSANMPPKGNVSTKLKPMRLDTIRFLRVKRPNTQQEQNPCVTVMSSMLNCWASQGYGTEGCAAMEMQLRKCMDGTTKSEKKNNTVNYHLGRMYPKVIPPRKKEGVLG</sequence>
<dbReference type="AlphaFoldDB" id="A0A9W9JWS1"/>
<dbReference type="Proteomes" id="UP001141434">
    <property type="component" value="Unassembled WGS sequence"/>
</dbReference>